<evidence type="ECO:0000313" key="2">
    <source>
        <dbReference type="EMBL" id="MFD2028411.1"/>
    </source>
</evidence>
<dbReference type="Gene3D" id="3.40.1410.10">
    <property type="entry name" value="Chorismate lyase-like"/>
    <property type="match status" value="1"/>
</dbReference>
<dbReference type="EMBL" id="JBHUHF010000001">
    <property type="protein sequence ID" value="MFD2028411.1"/>
    <property type="molecule type" value="Genomic_DNA"/>
</dbReference>
<dbReference type="InterPro" id="IPR028978">
    <property type="entry name" value="Chorismate_lyase_/UTRA_dom_sf"/>
</dbReference>
<feature type="region of interest" description="Disordered" evidence="1">
    <location>
        <begin position="1"/>
        <end position="39"/>
    </location>
</feature>
<proteinExistence type="predicted"/>
<dbReference type="RefSeq" id="WP_377200099.1">
    <property type="nucleotide sequence ID" value="NZ_JBHUHF010000001.1"/>
</dbReference>
<keyword evidence="3" id="KW-1185">Reference proteome</keyword>
<dbReference type="SUPFAM" id="SSF64288">
    <property type="entry name" value="Chorismate lyase-like"/>
    <property type="match status" value="1"/>
</dbReference>
<sequence>MQATTEPNFIAFKSATTTPSERKQSYRLRRRRPHCQSAQARKVVEDVAARLAAETEAETIDLVRPTCVIELQRVSLSDGGQPVEATRMVSPAAGRRLRYEITP</sequence>
<dbReference type="Proteomes" id="UP001597338">
    <property type="component" value="Unassembled WGS sequence"/>
</dbReference>
<evidence type="ECO:0000256" key="1">
    <source>
        <dbReference type="SAM" id="MobiDB-lite"/>
    </source>
</evidence>
<feature type="compositionally biased region" description="Basic residues" evidence="1">
    <location>
        <begin position="25"/>
        <end position="34"/>
    </location>
</feature>
<comment type="caution">
    <text evidence="2">The sequence shown here is derived from an EMBL/GenBank/DDBJ whole genome shotgun (WGS) entry which is preliminary data.</text>
</comment>
<gene>
    <name evidence="2" type="ORF">ACFSL2_23170</name>
</gene>
<reference evidence="3" key="1">
    <citation type="journal article" date="2019" name="Int. J. Syst. Evol. Microbiol.">
        <title>The Global Catalogue of Microorganisms (GCM) 10K type strain sequencing project: providing services to taxonomists for standard genome sequencing and annotation.</title>
        <authorList>
            <consortium name="The Broad Institute Genomics Platform"/>
            <consortium name="The Broad Institute Genome Sequencing Center for Infectious Disease"/>
            <person name="Wu L."/>
            <person name="Ma J."/>
        </authorList>
    </citation>
    <scope>NUCLEOTIDE SEQUENCE [LARGE SCALE GENOMIC DNA]</scope>
    <source>
        <strain evidence="3">CCM 7043</strain>
    </source>
</reference>
<accession>A0ABW4VCF8</accession>
<organism evidence="2 3">
    <name type="scientific">Promicromonospora aerolata</name>
    <dbReference type="NCBI Taxonomy" id="195749"/>
    <lineage>
        <taxon>Bacteria</taxon>
        <taxon>Bacillati</taxon>
        <taxon>Actinomycetota</taxon>
        <taxon>Actinomycetes</taxon>
        <taxon>Micrococcales</taxon>
        <taxon>Promicromonosporaceae</taxon>
        <taxon>Promicromonospora</taxon>
    </lineage>
</organism>
<evidence type="ECO:0008006" key="4">
    <source>
        <dbReference type="Google" id="ProtNLM"/>
    </source>
</evidence>
<evidence type="ECO:0000313" key="3">
    <source>
        <dbReference type="Proteomes" id="UP001597338"/>
    </source>
</evidence>
<protein>
    <recommendedName>
        <fullName evidence="4">UTRA domain-containing protein</fullName>
    </recommendedName>
</protein>
<name>A0ABW4VCF8_9MICO</name>